<evidence type="ECO:0000313" key="2">
    <source>
        <dbReference type="Proteomes" id="UP000515908"/>
    </source>
</evidence>
<proteinExistence type="predicted"/>
<organism evidence="1 2">
    <name type="scientific">Angomonas deanei</name>
    <dbReference type="NCBI Taxonomy" id="59799"/>
    <lineage>
        <taxon>Eukaryota</taxon>
        <taxon>Discoba</taxon>
        <taxon>Euglenozoa</taxon>
        <taxon>Kinetoplastea</taxon>
        <taxon>Metakinetoplastina</taxon>
        <taxon>Trypanosomatida</taxon>
        <taxon>Trypanosomatidae</taxon>
        <taxon>Strigomonadinae</taxon>
        <taxon>Angomonas</taxon>
    </lineage>
</organism>
<dbReference type="Proteomes" id="UP000515908">
    <property type="component" value="Chromosome 01"/>
</dbReference>
<evidence type="ECO:0000313" key="1">
    <source>
        <dbReference type="EMBL" id="CAD2213107.1"/>
    </source>
</evidence>
<reference evidence="1 2" key="1">
    <citation type="submission" date="2020-08" db="EMBL/GenBank/DDBJ databases">
        <authorList>
            <person name="Newling K."/>
            <person name="Davey J."/>
            <person name="Forrester S."/>
        </authorList>
    </citation>
    <scope>NUCLEOTIDE SEQUENCE [LARGE SCALE GENOMIC DNA]</scope>
    <source>
        <strain evidence="2">Crithidia deanei Carvalho (ATCC PRA-265)</strain>
    </source>
</reference>
<accession>A0A7G2C314</accession>
<dbReference type="VEuPathDB" id="TriTrypDB:ADEAN_000054300"/>
<keyword evidence="2" id="KW-1185">Reference proteome</keyword>
<name>A0A7G2C314_9TRYP</name>
<dbReference type="AlphaFoldDB" id="A0A7G2C314"/>
<sequence>MAGDKKGFVHLYKCELGEALDPNGAVARCRKSGQVKLFTASVGIIALSEDGESALVVSRSGEYHTLQVADYDSGETSDKTSSVMFSFPRRLPFDVSNVWHYSSGLVVTQFGEEVSVYGKGQASPLCRLYAFKGVRAPRLITCTVSNNELRFSFCNDGKTIESVFYPLDKQDYLGVTCVVHGGCGSGKDANTIVYSPHKKVKW</sequence>
<dbReference type="EMBL" id="LR877145">
    <property type="protein sequence ID" value="CAD2213107.1"/>
    <property type="molecule type" value="Genomic_DNA"/>
</dbReference>
<gene>
    <name evidence="1" type="ORF">ADEAN_000054300</name>
</gene>
<protein>
    <submittedName>
        <fullName evidence="1">Uncharacterized protein</fullName>
    </submittedName>
</protein>